<feature type="region of interest" description="Disordered" evidence="2">
    <location>
        <begin position="1"/>
        <end position="52"/>
    </location>
</feature>
<accession>A0A1M2VFP6</accession>
<dbReference type="Proteomes" id="UP000184267">
    <property type="component" value="Unassembled WGS sequence"/>
</dbReference>
<evidence type="ECO:0000256" key="1">
    <source>
        <dbReference type="PROSITE-ProRule" id="PRU00042"/>
    </source>
</evidence>
<proteinExistence type="predicted"/>
<keyword evidence="5" id="KW-1185">Reference proteome</keyword>
<keyword evidence="1" id="KW-0862">Zinc</keyword>
<feature type="domain" description="C2H2-type" evidence="3">
    <location>
        <begin position="165"/>
        <end position="193"/>
    </location>
</feature>
<keyword evidence="1" id="KW-0479">Metal-binding</keyword>
<dbReference type="Gene3D" id="3.30.160.60">
    <property type="entry name" value="Classic Zinc Finger"/>
    <property type="match status" value="1"/>
</dbReference>
<name>A0A1M2VFP6_TRAPU</name>
<evidence type="ECO:0000259" key="3">
    <source>
        <dbReference type="PROSITE" id="PS50157"/>
    </source>
</evidence>
<organism evidence="4 5">
    <name type="scientific">Trametes pubescens</name>
    <name type="common">White-rot fungus</name>
    <dbReference type="NCBI Taxonomy" id="154538"/>
    <lineage>
        <taxon>Eukaryota</taxon>
        <taxon>Fungi</taxon>
        <taxon>Dikarya</taxon>
        <taxon>Basidiomycota</taxon>
        <taxon>Agaricomycotina</taxon>
        <taxon>Agaricomycetes</taxon>
        <taxon>Polyporales</taxon>
        <taxon>Polyporaceae</taxon>
        <taxon>Trametes</taxon>
    </lineage>
</organism>
<dbReference type="PROSITE" id="PS50157">
    <property type="entry name" value="ZINC_FINGER_C2H2_2"/>
    <property type="match status" value="1"/>
</dbReference>
<reference evidence="4 5" key="1">
    <citation type="submission" date="2016-10" db="EMBL/GenBank/DDBJ databases">
        <title>Genome sequence of the basidiomycete white-rot fungus Trametes pubescens.</title>
        <authorList>
            <person name="Makela M.R."/>
            <person name="Granchi Z."/>
            <person name="Peng M."/>
            <person name="De Vries R.P."/>
            <person name="Grigoriev I."/>
            <person name="Riley R."/>
            <person name="Hilden K."/>
        </authorList>
    </citation>
    <scope>NUCLEOTIDE SEQUENCE [LARGE SCALE GENOMIC DNA]</scope>
    <source>
        <strain evidence="4 5">FBCC735</strain>
    </source>
</reference>
<protein>
    <recommendedName>
        <fullName evidence="3">C2H2-type domain-containing protein</fullName>
    </recommendedName>
</protein>
<dbReference type="GO" id="GO:0008270">
    <property type="term" value="F:zinc ion binding"/>
    <property type="evidence" value="ECO:0007669"/>
    <property type="project" value="UniProtKB-KW"/>
</dbReference>
<keyword evidence="1" id="KW-0863">Zinc-finger</keyword>
<evidence type="ECO:0000256" key="2">
    <source>
        <dbReference type="SAM" id="MobiDB-lite"/>
    </source>
</evidence>
<dbReference type="EMBL" id="MNAD01001310">
    <property type="protein sequence ID" value="OJT06405.1"/>
    <property type="molecule type" value="Genomic_DNA"/>
</dbReference>
<evidence type="ECO:0000313" key="4">
    <source>
        <dbReference type="EMBL" id="OJT06405.1"/>
    </source>
</evidence>
<dbReference type="AlphaFoldDB" id="A0A1M2VFP6"/>
<gene>
    <name evidence="4" type="ORF">TRAPUB_2751</name>
</gene>
<feature type="region of interest" description="Disordered" evidence="2">
    <location>
        <begin position="180"/>
        <end position="219"/>
    </location>
</feature>
<feature type="compositionally biased region" description="Basic residues" evidence="2">
    <location>
        <begin position="1"/>
        <end position="13"/>
    </location>
</feature>
<feature type="compositionally biased region" description="Basic residues" evidence="2">
    <location>
        <begin position="180"/>
        <end position="190"/>
    </location>
</feature>
<dbReference type="InterPro" id="IPR013087">
    <property type="entry name" value="Znf_C2H2_type"/>
</dbReference>
<comment type="caution">
    <text evidence="4">The sequence shown here is derived from an EMBL/GenBank/DDBJ whole genome shotgun (WGS) entry which is preliminary data.</text>
</comment>
<evidence type="ECO:0000313" key="5">
    <source>
        <dbReference type="Proteomes" id="UP000184267"/>
    </source>
</evidence>
<dbReference type="OrthoDB" id="2764504at2759"/>
<sequence>MRPPKSRKQPRRPSQKEVQPQPGPSSVICDDANEGKGKKCRRRSIAPEVKSTQKAAYQVDKCGLRGCTHSLTDNPRENKKHIKAEHYSNIPRKPNMVRPLVGILRRRGEPALSRKDVLKCAADGALMCIWDPDARGSPCGTIFEGDIAQASLARHVETTHWKRMFGCDACEFTTNNGYSLKRHKDRKHNGTKYASGNYPVDEEDEEEEPSKKRRGWRTK</sequence>